<reference evidence="2 3" key="1">
    <citation type="submission" date="2019-01" db="EMBL/GenBank/DDBJ databases">
        <title>Ktedonosporobacter rubrisoli SCAWS-G2.</title>
        <authorList>
            <person name="Huang Y."/>
            <person name="Yan B."/>
        </authorList>
    </citation>
    <scope>NUCLEOTIDE SEQUENCE [LARGE SCALE GENOMIC DNA]</scope>
    <source>
        <strain evidence="2 3">SCAWS-G2</strain>
    </source>
</reference>
<gene>
    <name evidence="2" type="ORF">EPA93_08510</name>
</gene>
<dbReference type="EMBL" id="CP035758">
    <property type="protein sequence ID" value="QBD76045.1"/>
    <property type="molecule type" value="Genomic_DNA"/>
</dbReference>
<accession>A0A4P6JLH4</accession>
<name>A0A4P6JLH4_KTERU</name>
<dbReference type="InterPro" id="IPR053959">
    <property type="entry name" value="YvlB/LiaX_N"/>
</dbReference>
<sequence length="203" mass="22678">MTSEERKKILEMVATGKLTVEQADQLMDILSTKSATDAEKRPEKQRTGEYTQEFMGRIRGYGKSVEKGLRAAGLMWDSSDADLTKYGISAAYLRGLQEAGLGELTTRDIISLKNYSVDADYARALMDLDIPDLSVKHLITLKNYGIDAEYVRALREAGLSNLTAKNIINLKIYQVDADEVRAWREAGYIDPVEHILSLKKRGG</sequence>
<feature type="domain" description="YvlB/LiaX N-terminal" evidence="1">
    <location>
        <begin position="4"/>
        <end position="33"/>
    </location>
</feature>
<organism evidence="2 3">
    <name type="scientific">Ktedonosporobacter rubrisoli</name>
    <dbReference type="NCBI Taxonomy" id="2509675"/>
    <lineage>
        <taxon>Bacteria</taxon>
        <taxon>Bacillati</taxon>
        <taxon>Chloroflexota</taxon>
        <taxon>Ktedonobacteria</taxon>
        <taxon>Ktedonobacterales</taxon>
        <taxon>Ktedonosporobacteraceae</taxon>
        <taxon>Ktedonosporobacter</taxon>
    </lineage>
</organism>
<evidence type="ECO:0000313" key="2">
    <source>
        <dbReference type="EMBL" id="QBD76045.1"/>
    </source>
</evidence>
<dbReference type="KEGG" id="kbs:EPA93_08510"/>
<evidence type="ECO:0000313" key="3">
    <source>
        <dbReference type="Proteomes" id="UP000290365"/>
    </source>
</evidence>
<evidence type="ECO:0000259" key="1">
    <source>
        <dbReference type="Pfam" id="PF22746"/>
    </source>
</evidence>
<keyword evidence="3" id="KW-1185">Reference proteome</keyword>
<protein>
    <recommendedName>
        <fullName evidence="1">YvlB/LiaX N-terminal domain-containing protein</fullName>
    </recommendedName>
</protein>
<proteinExistence type="predicted"/>
<dbReference type="Proteomes" id="UP000290365">
    <property type="component" value="Chromosome"/>
</dbReference>
<dbReference type="OrthoDB" id="128408at2"/>
<dbReference type="AlphaFoldDB" id="A0A4P6JLH4"/>
<dbReference type="RefSeq" id="WP_129886641.1">
    <property type="nucleotide sequence ID" value="NZ_CP035758.1"/>
</dbReference>
<dbReference type="Pfam" id="PF22746">
    <property type="entry name" value="SHOCT-like_DUF2089-C"/>
    <property type="match status" value="1"/>
</dbReference>